<comment type="caution">
    <text evidence="2">The sequence shown here is derived from an EMBL/GenBank/DDBJ whole genome shotgun (WGS) entry which is preliminary data.</text>
</comment>
<accession>A0A540N8J2</accession>
<dbReference type="Proteomes" id="UP000315295">
    <property type="component" value="Unassembled WGS sequence"/>
</dbReference>
<dbReference type="InterPro" id="IPR036047">
    <property type="entry name" value="F-box-like_dom_sf"/>
</dbReference>
<dbReference type="SMART" id="SM00256">
    <property type="entry name" value="FBOX"/>
    <property type="match status" value="1"/>
</dbReference>
<dbReference type="InterPro" id="IPR001810">
    <property type="entry name" value="F-box_dom"/>
</dbReference>
<dbReference type="PANTHER" id="PTHR34145">
    <property type="entry name" value="OS02G0105600 PROTEIN"/>
    <property type="match status" value="1"/>
</dbReference>
<dbReference type="Gene3D" id="1.20.1280.50">
    <property type="match status" value="1"/>
</dbReference>
<evidence type="ECO:0000313" key="2">
    <source>
        <dbReference type="EMBL" id="TQE07356.1"/>
    </source>
</evidence>
<dbReference type="InterPro" id="IPR055357">
    <property type="entry name" value="LRR_At1g61320_AtMIF1"/>
</dbReference>
<proteinExistence type="predicted"/>
<name>A0A540N8J2_MALBA</name>
<dbReference type="PROSITE" id="PS50181">
    <property type="entry name" value="FBOX"/>
    <property type="match status" value="1"/>
</dbReference>
<dbReference type="STRING" id="106549.A0A540N8J2"/>
<evidence type="ECO:0000313" key="3">
    <source>
        <dbReference type="Proteomes" id="UP000315295"/>
    </source>
</evidence>
<dbReference type="PANTHER" id="PTHR34145:SF68">
    <property type="entry name" value="FBD DOMAIN-CONTAINING PROTEIN"/>
    <property type="match status" value="1"/>
</dbReference>
<feature type="domain" description="F-box" evidence="1">
    <location>
        <begin position="11"/>
        <end position="59"/>
    </location>
</feature>
<dbReference type="AlphaFoldDB" id="A0A540N8J2"/>
<dbReference type="EMBL" id="VIEB01000087">
    <property type="protein sequence ID" value="TQE07356.1"/>
    <property type="molecule type" value="Genomic_DNA"/>
</dbReference>
<dbReference type="InterPro" id="IPR053781">
    <property type="entry name" value="F-box_AtFBL13-like"/>
</dbReference>
<dbReference type="Gene3D" id="3.80.10.10">
    <property type="entry name" value="Ribonuclease Inhibitor"/>
    <property type="match status" value="1"/>
</dbReference>
<keyword evidence="3" id="KW-1185">Reference proteome</keyword>
<sequence length="449" mass="52051">MTKRKRGVVMADRISELPDEVLVSIVSLLSLREAAAMRILSTRWRNVWKSTWTLNFDADPKALERERYVTDPETLKERYVKWVDSTLEQHQGMSIEQFRICFNLNERFSSSVDKWVRFAMKKRVQILELNFLEEFPPTYEGALLHVPCYTFSPRQLLGGVPSLQPCSDVGFNFLRVVKFKNVCLAGGLEYFLSNCPALERLTIYRIPDLHKLRVVGPSIPLKYLVIRGCDNIESILIRDANLVSFTYQGLKMNLITRNVPLLTEVSIGGYPKVDFLKVAFTQLESCRSQLQVLKLLQYKIPYDEDRVFPIFSSLKQLEIAVTDQDYWRLHLLTSFIEASPCLHKLVLHLHHSSFTGQRKIFKRAECSHRYLKVVEMVGYDGSTGDFGLVKYLTKTAVNLEEIGVSHFKSWFYHYTDEKPEESERDRAMKDRAMKELKQIVPSTVKLVCL</sequence>
<dbReference type="InterPro" id="IPR053772">
    <property type="entry name" value="At1g61320/At1g61330-like"/>
</dbReference>
<dbReference type="SUPFAM" id="SSF81383">
    <property type="entry name" value="F-box domain"/>
    <property type="match status" value="1"/>
</dbReference>
<dbReference type="Pfam" id="PF23622">
    <property type="entry name" value="LRR_At1g61320_AtMIF1"/>
    <property type="match status" value="1"/>
</dbReference>
<dbReference type="Pfam" id="PF00646">
    <property type="entry name" value="F-box"/>
    <property type="match status" value="1"/>
</dbReference>
<dbReference type="SUPFAM" id="SSF52047">
    <property type="entry name" value="RNI-like"/>
    <property type="match status" value="1"/>
</dbReference>
<evidence type="ECO:0000259" key="1">
    <source>
        <dbReference type="PROSITE" id="PS50181"/>
    </source>
</evidence>
<dbReference type="CDD" id="cd22160">
    <property type="entry name" value="F-box_AtFBL13-like"/>
    <property type="match status" value="1"/>
</dbReference>
<reference evidence="2 3" key="1">
    <citation type="journal article" date="2019" name="G3 (Bethesda)">
        <title>Sequencing of a Wild Apple (Malus baccata) Genome Unravels the Differences Between Cultivated and Wild Apple Species Regarding Disease Resistance and Cold Tolerance.</title>
        <authorList>
            <person name="Chen X."/>
        </authorList>
    </citation>
    <scope>NUCLEOTIDE SEQUENCE [LARGE SCALE GENOMIC DNA]</scope>
    <source>
        <strain evidence="3">cv. Shandingzi</strain>
        <tissue evidence="2">Leaves</tissue>
    </source>
</reference>
<dbReference type="InterPro" id="IPR032675">
    <property type="entry name" value="LRR_dom_sf"/>
</dbReference>
<organism evidence="2 3">
    <name type="scientific">Malus baccata</name>
    <name type="common">Siberian crab apple</name>
    <name type="synonym">Pyrus baccata</name>
    <dbReference type="NCBI Taxonomy" id="106549"/>
    <lineage>
        <taxon>Eukaryota</taxon>
        <taxon>Viridiplantae</taxon>
        <taxon>Streptophyta</taxon>
        <taxon>Embryophyta</taxon>
        <taxon>Tracheophyta</taxon>
        <taxon>Spermatophyta</taxon>
        <taxon>Magnoliopsida</taxon>
        <taxon>eudicotyledons</taxon>
        <taxon>Gunneridae</taxon>
        <taxon>Pentapetalae</taxon>
        <taxon>rosids</taxon>
        <taxon>fabids</taxon>
        <taxon>Rosales</taxon>
        <taxon>Rosaceae</taxon>
        <taxon>Amygdaloideae</taxon>
        <taxon>Maleae</taxon>
        <taxon>Malus</taxon>
    </lineage>
</organism>
<gene>
    <name evidence="2" type="ORF">C1H46_007009</name>
</gene>
<protein>
    <recommendedName>
        <fullName evidence="1">F-box domain-containing protein</fullName>
    </recommendedName>
</protein>